<organism evidence="3 4">
    <name type="scientific">Rhodotorula toruloides</name>
    <name type="common">Yeast</name>
    <name type="synonym">Rhodosporidium toruloides</name>
    <dbReference type="NCBI Taxonomy" id="5286"/>
    <lineage>
        <taxon>Eukaryota</taxon>
        <taxon>Fungi</taxon>
        <taxon>Dikarya</taxon>
        <taxon>Basidiomycota</taxon>
        <taxon>Pucciniomycotina</taxon>
        <taxon>Microbotryomycetes</taxon>
        <taxon>Sporidiobolales</taxon>
        <taxon>Sporidiobolaceae</taxon>
        <taxon>Rhodotorula</taxon>
    </lineage>
</organism>
<feature type="compositionally biased region" description="Basic residues" evidence="1">
    <location>
        <begin position="300"/>
        <end position="316"/>
    </location>
</feature>
<dbReference type="SUPFAM" id="SSF46565">
    <property type="entry name" value="Chaperone J-domain"/>
    <property type="match status" value="1"/>
</dbReference>
<dbReference type="SMART" id="SM00271">
    <property type="entry name" value="DnaJ"/>
    <property type="match status" value="1"/>
</dbReference>
<evidence type="ECO:0000259" key="2">
    <source>
        <dbReference type="PROSITE" id="PS50076"/>
    </source>
</evidence>
<dbReference type="Pfam" id="PF00226">
    <property type="entry name" value="DnaJ"/>
    <property type="match status" value="1"/>
</dbReference>
<dbReference type="EMBL" id="BJWK01000006">
    <property type="protein sequence ID" value="GEM08839.1"/>
    <property type="molecule type" value="Genomic_DNA"/>
</dbReference>
<feature type="compositionally biased region" description="Polar residues" evidence="1">
    <location>
        <begin position="109"/>
        <end position="119"/>
    </location>
</feature>
<evidence type="ECO:0000256" key="1">
    <source>
        <dbReference type="SAM" id="MobiDB-lite"/>
    </source>
</evidence>
<protein>
    <submittedName>
        <fullName evidence="3">Chaperone protein</fullName>
    </submittedName>
</protein>
<dbReference type="OrthoDB" id="2529689at2759"/>
<reference evidence="3 4" key="1">
    <citation type="submission" date="2019-07" db="EMBL/GenBank/DDBJ databases">
        <title>Rhodotorula toruloides NBRC10032 genome sequencing.</title>
        <authorList>
            <person name="Shida Y."/>
            <person name="Takaku H."/>
            <person name="Ogasawara W."/>
            <person name="Mori K."/>
        </authorList>
    </citation>
    <scope>NUCLEOTIDE SEQUENCE [LARGE SCALE GENOMIC DNA]</scope>
    <source>
        <strain evidence="3 4">NBRC10032</strain>
    </source>
</reference>
<dbReference type="InterPro" id="IPR001623">
    <property type="entry name" value="DnaJ_domain"/>
</dbReference>
<feature type="compositionally biased region" description="Basic residues" evidence="1">
    <location>
        <begin position="276"/>
        <end position="289"/>
    </location>
</feature>
<dbReference type="AlphaFoldDB" id="A0A511KEP0"/>
<evidence type="ECO:0000313" key="4">
    <source>
        <dbReference type="Proteomes" id="UP000321518"/>
    </source>
</evidence>
<dbReference type="CDD" id="cd06257">
    <property type="entry name" value="DnaJ"/>
    <property type="match status" value="1"/>
</dbReference>
<feature type="domain" description="J" evidence="2">
    <location>
        <begin position="4"/>
        <end position="71"/>
    </location>
</feature>
<gene>
    <name evidence="3" type="ORF">Rt10032_c06g2856</name>
</gene>
<name>A0A511KEP0_RHOTO</name>
<comment type="caution">
    <text evidence="3">The sequence shown here is derived from an EMBL/GenBank/DDBJ whole genome shotgun (WGS) entry which is preliminary data.</text>
</comment>
<dbReference type="PANTHER" id="PTHR44825:SF1">
    <property type="entry name" value="DNAJ HOMOLOG SUBFAMILY C MEMBER 4"/>
    <property type="match status" value="1"/>
</dbReference>
<evidence type="ECO:0000313" key="3">
    <source>
        <dbReference type="EMBL" id="GEM08839.1"/>
    </source>
</evidence>
<dbReference type="InterPro" id="IPR036869">
    <property type="entry name" value="J_dom_sf"/>
</dbReference>
<feature type="region of interest" description="Disordered" evidence="1">
    <location>
        <begin position="82"/>
        <end position="141"/>
    </location>
</feature>
<accession>A0A511KEP0</accession>
<dbReference type="Proteomes" id="UP000321518">
    <property type="component" value="Unassembled WGS sequence"/>
</dbReference>
<dbReference type="PANTHER" id="PTHR44825">
    <property type="match status" value="1"/>
</dbReference>
<feature type="region of interest" description="Disordered" evidence="1">
    <location>
        <begin position="272"/>
        <end position="316"/>
    </location>
</feature>
<proteinExistence type="predicted"/>
<dbReference type="Gene3D" id="1.10.287.110">
    <property type="entry name" value="DnaJ domain"/>
    <property type="match status" value="1"/>
</dbReference>
<dbReference type="PROSITE" id="PS50076">
    <property type="entry name" value="DNAJ_2"/>
    <property type="match status" value="1"/>
</dbReference>
<dbReference type="InterPro" id="IPR052763">
    <property type="entry name" value="DnaJ_C4"/>
</dbReference>
<dbReference type="PRINTS" id="PR00625">
    <property type="entry name" value="JDOMAIN"/>
</dbReference>
<sequence length="400" mass="45798">MQDSYYSLLGIDPSASTEDVRSAYLALARVNHPDRAPPEQREQATKRFQELARAYIVLINGTDREVYDRTLLEAASPDARAGALVPFEPPQPRSSSSQVSRPDPPPRSHTSSITENSVSGYRVPPGGYRRAQYAPPSRTLFPPPDFDLNAALNPFTGLASPISSSEAHQQLGNLLQPSEPLEHALMALSLRDRDRYYLDRRYDFDDRYGRSRPGDWEWIDDGRGGGQCKTARKEWGEIKREWNGDRVAISGRDEVSTCADGGIRWKSESTTFLTHSSHHHGRRRSHSHPRPLPPPGHLPIPHHHLPPSPHFHRHRYPHDHLHQGYRQSYDPFYSSSPHLPDYRRPPSPLYGPHHHRYGYRPGYGYGYRYPYAYNSLLFGRAEEVELERKVEKERIREGVI</sequence>